<dbReference type="SUPFAM" id="SSF158745">
    <property type="entry name" value="LanC-like"/>
    <property type="match status" value="1"/>
</dbReference>
<proteinExistence type="predicted"/>
<dbReference type="AlphaFoldDB" id="A0A3N4Z245"/>
<gene>
    <name evidence="1" type="ORF">EDD32_1040</name>
</gene>
<dbReference type="EMBL" id="RKRA01000001">
    <property type="protein sequence ID" value="RPF26593.1"/>
    <property type="molecule type" value="Genomic_DNA"/>
</dbReference>
<sequence>MIEARTHPFEQRRAAVTGSRTRMANLVVPSGAASGEVIDLLTREPVRSPVRRGGRGTVVDLTDRGAPAYRSTRDRLVRQILATATPERSDRLFPGPSGEAAVTFGRGAAGVLWALAESGVDVPTELVDWLERSAVRVDPRRPGLFDGASGVALALSRLGRADAAEELWRTVDAAPLGPLDVSVARGLSGLGLALLERAPILDESALMDRLASIAGELTVRLGAGRHGAGVLRGGAGAALFLLDLYEVSEDESLLAPIEVALLHDLALLGWGPLSDANASPLWWQEPLLGNGSAGLAMVLREAAGHLDAGWLGDAQEWIATACECYVPERPGLLDGAAGTAVALWHLRRTPWDTAVQRRALMRPHLERLGLLGGTDLDVARGVDLSSGAAGILIALETLLGPEERRVPFFW</sequence>
<name>A0A3N4Z245_9MICO</name>
<evidence type="ECO:0008006" key="3">
    <source>
        <dbReference type="Google" id="ProtNLM"/>
    </source>
</evidence>
<dbReference type="InterPro" id="IPR007822">
    <property type="entry name" value="LANC-like"/>
</dbReference>
<protein>
    <recommendedName>
        <fullName evidence="3">Lanthionine synthetase-like protein</fullName>
    </recommendedName>
</protein>
<dbReference type="GO" id="GO:0031179">
    <property type="term" value="P:peptide modification"/>
    <property type="evidence" value="ECO:0007669"/>
    <property type="project" value="InterPro"/>
</dbReference>
<reference evidence="1 2" key="1">
    <citation type="submission" date="2018-11" db="EMBL/GenBank/DDBJ databases">
        <title>Sequencing the genomes of 1000 actinobacteria strains.</title>
        <authorList>
            <person name="Klenk H.-P."/>
        </authorList>
    </citation>
    <scope>NUCLEOTIDE SEQUENCE [LARGE SCALE GENOMIC DNA]</scope>
    <source>
        <strain evidence="1 2">DSM 14418</strain>
    </source>
</reference>
<dbReference type="RefSeq" id="WP_123915407.1">
    <property type="nucleotide sequence ID" value="NZ_RKRA01000001.1"/>
</dbReference>
<dbReference type="SMART" id="SM01260">
    <property type="entry name" value="LANC_like"/>
    <property type="match status" value="1"/>
</dbReference>
<comment type="caution">
    <text evidence="1">The sequence shown here is derived from an EMBL/GenBank/DDBJ whole genome shotgun (WGS) entry which is preliminary data.</text>
</comment>
<dbReference type="InterPro" id="IPR012341">
    <property type="entry name" value="6hp_glycosidase-like_sf"/>
</dbReference>
<keyword evidence="2" id="KW-1185">Reference proteome</keyword>
<organism evidence="1 2">
    <name type="scientific">Georgenia muralis</name>
    <dbReference type="NCBI Taxonomy" id="154117"/>
    <lineage>
        <taxon>Bacteria</taxon>
        <taxon>Bacillati</taxon>
        <taxon>Actinomycetota</taxon>
        <taxon>Actinomycetes</taxon>
        <taxon>Micrococcales</taxon>
        <taxon>Bogoriellaceae</taxon>
        <taxon>Georgenia</taxon>
    </lineage>
</organism>
<evidence type="ECO:0000313" key="2">
    <source>
        <dbReference type="Proteomes" id="UP000280726"/>
    </source>
</evidence>
<accession>A0A3N4Z245</accession>
<dbReference type="OrthoDB" id="1492512at2"/>
<dbReference type="GO" id="GO:0005975">
    <property type="term" value="P:carbohydrate metabolic process"/>
    <property type="evidence" value="ECO:0007669"/>
    <property type="project" value="InterPro"/>
</dbReference>
<dbReference type="Proteomes" id="UP000280726">
    <property type="component" value="Unassembled WGS sequence"/>
</dbReference>
<evidence type="ECO:0000313" key="1">
    <source>
        <dbReference type="EMBL" id="RPF26593.1"/>
    </source>
</evidence>
<dbReference type="Gene3D" id="1.50.10.10">
    <property type="match status" value="2"/>
</dbReference>